<comment type="caution">
    <text evidence="2">The sequence shown here is derived from an EMBL/GenBank/DDBJ whole genome shotgun (WGS) entry which is preliminary data.</text>
</comment>
<accession>A0ABS8WA29</accession>
<evidence type="ECO:0000313" key="3">
    <source>
        <dbReference type="Proteomes" id="UP001201273"/>
    </source>
</evidence>
<feature type="signal peptide" evidence="1">
    <location>
        <begin position="1"/>
        <end position="23"/>
    </location>
</feature>
<name>A0ABS8WA29_9GAMM</name>
<keyword evidence="3" id="KW-1185">Reference proteome</keyword>
<dbReference type="Proteomes" id="UP001201273">
    <property type="component" value="Unassembled WGS sequence"/>
</dbReference>
<reference evidence="2 3" key="1">
    <citation type="journal article" date="2022" name="Environ. Microbiol. Rep.">
        <title>Eco-phylogenetic analyses reveal divergent evolution of vitamin B12 metabolism in the marine bacterial family 'Psychromonadaceae'.</title>
        <authorList>
            <person name="Jin X."/>
            <person name="Yang Y."/>
            <person name="Cao H."/>
            <person name="Gao B."/>
            <person name="Zhao Z."/>
        </authorList>
    </citation>
    <scope>NUCLEOTIDE SEQUENCE [LARGE SCALE GENOMIC DNA]</scope>
    <source>
        <strain evidence="2 3">MKS20</strain>
    </source>
</reference>
<keyword evidence="1" id="KW-0732">Signal</keyword>
<proteinExistence type="predicted"/>
<feature type="chain" id="PRO_5046978016" evidence="1">
    <location>
        <begin position="24"/>
        <end position="247"/>
    </location>
</feature>
<evidence type="ECO:0000313" key="2">
    <source>
        <dbReference type="EMBL" id="MCE2594606.1"/>
    </source>
</evidence>
<dbReference type="RefSeq" id="WP_233052143.1">
    <property type="nucleotide sequence ID" value="NZ_JAIMJA010000006.1"/>
</dbReference>
<evidence type="ECO:0000256" key="1">
    <source>
        <dbReference type="SAM" id="SignalP"/>
    </source>
</evidence>
<protein>
    <submittedName>
        <fullName evidence="2">DUF4397 domain-containing protein</fullName>
    </submittedName>
</protein>
<dbReference type="EMBL" id="JAIMJA010000006">
    <property type="protein sequence ID" value="MCE2594606.1"/>
    <property type="molecule type" value="Genomic_DNA"/>
</dbReference>
<sequence>MSNQFKGLLVAATFLLLSGCDFSITSGDIWRNETQFRAINFVAPQIDVQNTDEKGVWTNDLVQNLNYREVSQQVKFDLGNDNQRDYLIKAVDSNSREDIVTTHRVTLQQGMQYLLYQYGDVSSSGFTRPLMKTSQIFTSNVGNGYVRTRFIHVLPSYAQEVDIYLDNYKQISELKYGFVSPTRSVSTSTGGYLLRVVKAKQNPDVLANQLLNKTIYLDNNSSYQIFISPASANGNGVDATLYREPTQ</sequence>
<organism evidence="2 3">
    <name type="scientific">Motilimonas cestriensis</name>
    <dbReference type="NCBI Taxonomy" id="2742685"/>
    <lineage>
        <taxon>Bacteria</taxon>
        <taxon>Pseudomonadati</taxon>
        <taxon>Pseudomonadota</taxon>
        <taxon>Gammaproteobacteria</taxon>
        <taxon>Alteromonadales</taxon>
        <taxon>Alteromonadales genera incertae sedis</taxon>
        <taxon>Motilimonas</taxon>
    </lineage>
</organism>
<gene>
    <name evidence="2" type="ORF">K6Y31_07240</name>
</gene>
<dbReference type="PROSITE" id="PS51257">
    <property type="entry name" value="PROKAR_LIPOPROTEIN"/>
    <property type="match status" value="1"/>
</dbReference>